<keyword evidence="3" id="KW-1185">Reference proteome</keyword>
<evidence type="ECO:0000313" key="3">
    <source>
        <dbReference type="Proteomes" id="UP001303647"/>
    </source>
</evidence>
<reference evidence="2" key="2">
    <citation type="submission" date="2023-05" db="EMBL/GenBank/DDBJ databases">
        <authorList>
            <consortium name="Lawrence Berkeley National Laboratory"/>
            <person name="Steindorff A."/>
            <person name="Hensen N."/>
            <person name="Bonometti L."/>
            <person name="Westerberg I."/>
            <person name="Brannstrom I.O."/>
            <person name="Guillou S."/>
            <person name="Cros-Aarteil S."/>
            <person name="Calhoun S."/>
            <person name="Haridas S."/>
            <person name="Kuo A."/>
            <person name="Mondo S."/>
            <person name="Pangilinan J."/>
            <person name="Riley R."/>
            <person name="Labutti K."/>
            <person name="Andreopoulos B."/>
            <person name="Lipzen A."/>
            <person name="Chen C."/>
            <person name="Yanf M."/>
            <person name="Daum C."/>
            <person name="Ng V."/>
            <person name="Clum A."/>
            <person name="Ohm R."/>
            <person name="Martin F."/>
            <person name="Silar P."/>
            <person name="Natvig D."/>
            <person name="Lalanne C."/>
            <person name="Gautier V."/>
            <person name="Ament-Velasquez S.L."/>
            <person name="Kruys A."/>
            <person name="Hutchinson M.I."/>
            <person name="Powell A.J."/>
            <person name="Barry K."/>
            <person name="Miller A.N."/>
            <person name="Grigoriev I.V."/>
            <person name="Debuchy R."/>
            <person name="Gladieux P."/>
            <person name="Thoren M.H."/>
            <person name="Johannesson H."/>
        </authorList>
    </citation>
    <scope>NUCLEOTIDE SEQUENCE</scope>
    <source>
        <strain evidence="2">CBS 359.72</strain>
    </source>
</reference>
<dbReference type="EMBL" id="MU857655">
    <property type="protein sequence ID" value="KAK4247356.1"/>
    <property type="molecule type" value="Genomic_DNA"/>
</dbReference>
<name>A0AAN7CSV1_9PEZI</name>
<dbReference type="AlphaFoldDB" id="A0AAN7CSV1"/>
<feature type="coiled-coil region" evidence="1">
    <location>
        <begin position="724"/>
        <end position="751"/>
    </location>
</feature>
<dbReference type="InterPro" id="IPR036770">
    <property type="entry name" value="Ankyrin_rpt-contain_sf"/>
</dbReference>
<evidence type="ECO:0000313" key="2">
    <source>
        <dbReference type="EMBL" id="KAK4247356.1"/>
    </source>
</evidence>
<evidence type="ECO:0000256" key="1">
    <source>
        <dbReference type="SAM" id="Coils"/>
    </source>
</evidence>
<dbReference type="SUPFAM" id="SSF48403">
    <property type="entry name" value="Ankyrin repeat"/>
    <property type="match status" value="1"/>
</dbReference>
<dbReference type="Gene3D" id="1.25.40.20">
    <property type="entry name" value="Ankyrin repeat-containing domain"/>
    <property type="match status" value="1"/>
</dbReference>
<proteinExistence type="predicted"/>
<sequence length="835" mass="93959">MPSISLLNNRFNKITPAIITGRLLSKPAACREIWEAVDVVDAEPVVAASLSPSTQCRRFTRNNEVQASFLNDFTCRCSSRQISRRRDRTWGFLGVSWETTAEQHVPGCPIARIGSRNQTQSVSIRYTGLRRFLEKAIKVSFSMRSGAGGWSISPGFTYYPTVDENISPVFRMVTILAEATRFMVRKPMSVSHADMFVNTVLAKILELFRAGKASPLVVDSRNRSLLHYLTDAVSSHLPEAVVKSLLTAVACLAKWGAPATDYDTRGLTPLGLLTYWLAWPDPKRVREKTTHLLQRAVAEYIYVTSSEDIPPFLQLRQTRPGPPIPFSVSWPPIDNPAVVLQFLSDPTTAQAFGCGPLSLAVLAHDEGQIKYLLKNHPATIEERNLFGQSPLHLAANRPSCLRLLVEAADDKLLNELDADGLSPLETTLLLGASHCLGAPERRSVRCRLRYVKALKNRRDRLKKLALDHLTTAEAEQLGLLSPAVLDGHAWQVLQLLQQRRVHIPAALDLGVLNKRRPRSVYGRLENPAYAEIFFQHGFYDTNVWRKEYNGEDVSVPGSHLPLAYIKWLDDHGADAILARLVPLPNGCGVFTAHATFHAVGLHLDEGLVTSLANSPWMERLQIALLRPDLADNCQCACSVESCTPLTYLLKSIYKRRLMPSMLNDHGELDRFILIFELFGTRLEMHHHLACLRFLTFQELGIPHTCCGMFLERDKFSTEEAQDIRSEHAFELELLEELLKELEGKMVNALQSPDGGLRNLKEFWKQTWLNRLTIVCQQLDGDELPPVQRRDAEEIGVVWNRPAPPKPPVTAGLNPRDRGTMEYWAYELWKIESECQ</sequence>
<protein>
    <submittedName>
        <fullName evidence="2">Uncharacterized protein</fullName>
    </submittedName>
</protein>
<keyword evidence="1" id="KW-0175">Coiled coil</keyword>
<accession>A0AAN7CSV1</accession>
<organism evidence="2 3">
    <name type="scientific">Corynascus novoguineensis</name>
    <dbReference type="NCBI Taxonomy" id="1126955"/>
    <lineage>
        <taxon>Eukaryota</taxon>
        <taxon>Fungi</taxon>
        <taxon>Dikarya</taxon>
        <taxon>Ascomycota</taxon>
        <taxon>Pezizomycotina</taxon>
        <taxon>Sordariomycetes</taxon>
        <taxon>Sordariomycetidae</taxon>
        <taxon>Sordariales</taxon>
        <taxon>Chaetomiaceae</taxon>
        <taxon>Corynascus</taxon>
    </lineage>
</organism>
<reference evidence="2" key="1">
    <citation type="journal article" date="2023" name="Mol. Phylogenet. Evol.">
        <title>Genome-scale phylogeny and comparative genomics of the fungal order Sordariales.</title>
        <authorList>
            <person name="Hensen N."/>
            <person name="Bonometti L."/>
            <person name="Westerberg I."/>
            <person name="Brannstrom I.O."/>
            <person name="Guillou S."/>
            <person name="Cros-Aarteil S."/>
            <person name="Calhoun S."/>
            <person name="Haridas S."/>
            <person name="Kuo A."/>
            <person name="Mondo S."/>
            <person name="Pangilinan J."/>
            <person name="Riley R."/>
            <person name="LaButti K."/>
            <person name="Andreopoulos B."/>
            <person name="Lipzen A."/>
            <person name="Chen C."/>
            <person name="Yan M."/>
            <person name="Daum C."/>
            <person name="Ng V."/>
            <person name="Clum A."/>
            <person name="Steindorff A."/>
            <person name="Ohm R.A."/>
            <person name="Martin F."/>
            <person name="Silar P."/>
            <person name="Natvig D.O."/>
            <person name="Lalanne C."/>
            <person name="Gautier V."/>
            <person name="Ament-Velasquez S.L."/>
            <person name="Kruys A."/>
            <person name="Hutchinson M.I."/>
            <person name="Powell A.J."/>
            <person name="Barry K."/>
            <person name="Miller A.N."/>
            <person name="Grigoriev I.V."/>
            <person name="Debuchy R."/>
            <person name="Gladieux P."/>
            <person name="Hiltunen Thoren M."/>
            <person name="Johannesson H."/>
        </authorList>
    </citation>
    <scope>NUCLEOTIDE SEQUENCE</scope>
    <source>
        <strain evidence="2">CBS 359.72</strain>
    </source>
</reference>
<comment type="caution">
    <text evidence="2">The sequence shown here is derived from an EMBL/GenBank/DDBJ whole genome shotgun (WGS) entry which is preliminary data.</text>
</comment>
<dbReference type="Proteomes" id="UP001303647">
    <property type="component" value="Unassembled WGS sequence"/>
</dbReference>
<gene>
    <name evidence="2" type="ORF">C7999DRAFT_14614</name>
</gene>